<gene>
    <name evidence="3" type="ORF">GMA8713_01521</name>
</gene>
<dbReference type="InterPro" id="IPR001789">
    <property type="entry name" value="Sig_transdc_resp-reg_receiver"/>
</dbReference>
<comment type="caution">
    <text evidence="1">Lacks conserved residue(s) required for the propagation of feature annotation.</text>
</comment>
<name>A0A128F219_9GAMM</name>
<dbReference type="InterPro" id="IPR011006">
    <property type="entry name" value="CheY-like_superfamily"/>
</dbReference>
<sequence length="44" mass="4764">MLGTDFERALNAGMDSYLAKPLKRPDLIDALNQAAASRVEATKT</sequence>
<evidence type="ECO:0000259" key="2">
    <source>
        <dbReference type="PROSITE" id="PS50110"/>
    </source>
</evidence>
<dbReference type="SUPFAM" id="SSF52172">
    <property type="entry name" value="CheY-like"/>
    <property type="match status" value="1"/>
</dbReference>
<organism evidence="3 4">
    <name type="scientific">Grimontia marina</name>
    <dbReference type="NCBI Taxonomy" id="646534"/>
    <lineage>
        <taxon>Bacteria</taxon>
        <taxon>Pseudomonadati</taxon>
        <taxon>Pseudomonadota</taxon>
        <taxon>Gammaproteobacteria</taxon>
        <taxon>Vibrionales</taxon>
        <taxon>Vibrionaceae</taxon>
        <taxon>Grimontia</taxon>
    </lineage>
</organism>
<dbReference type="GO" id="GO:0000160">
    <property type="term" value="P:phosphorelay signal transduction system"/>
    <property type="evidence" value="ECO:0007669"/>
    <property type="project" value="InterPro"/>
</dbReference>
<dbReference type="PROSITE" id="PS50110">
    <property type="entry name" value="RESPONSE_REGULATORY"/>
    <property type="match status" value="1"/>
</dbReference>
<evidence type="ECO:0000313" key="4">
    <source>
        <dbReference type="Proteomes" id="UP000073601"/>
    </source>
</evidence>
<accession>A0A128F219</accession>
<dbReference type="Proteomes" id="UP000073601">
    <property type="component" value="Unassembled WGS sequence"/>
</dbReference>
<proteinExistence type="predicted"/>
<keyword evidence="4" id="KW-1185">Reference proteome</keyword>
<dbReference type="EMBL" id="FIZY01000010">
    <property type="protein sequence ID" value="CZF80595.1"/>
    <property type="molecule type" value="Genomic_DNA"/>
</dbReference>
<dbReference type="Gene3D" id="3.40.50.2300">
    <property type="match status" value="1"/>
</dbReference>
<dbReference type="AlphaFoldDB" id="A0A128F219"/>
<protein>
    <recommendedName>
        <fullName evidence="2">Response regulatory domain-containing protein</fullName>
    </recommendedName>
</protein>
<reference evidence="4" key="1">
    <citation type="submission" date="2016-02" db="EMBL/GenBank/DDBJ databases">
        <authorList>
            <person name="Rodrigo-Torres Lidia"/>
            <person name="Arahal R.David."/>
        </authorList>
    </citation>
    <scope>NUCLEOTIDE SEQUENCE [LARGE SCALE GENOMIC DNA]</scope>
    <source>
        <strain evidence="4">CECT 8713</strain>
    </source>
</reference>
<evidence type="ECO:0000256" key="1">
    <source>
        <dbReference type="PROSITE-ProRule" id="PRU00169"/>
    </source>
</evidence>
<feature type="domain" description="Response regulatory" evidence="2">
    <location>
        <begin position="1"/>
        <end position="35"/>
    </location>
</feature>
<evidence type="ECO:0000313" key="3">
    <source>
        <dbReference type="EMBL" id="CZF80595.1"/>
    </source>
</evidence>